<evidence type="ECO:0000256" key="1">
    <source>
        <dbReference type="SAM" id="MobiDB-lite"/>
    </source>
</evidence>
<keyword evidence="4" id="KW-1185">Reference proteome</keyword>
<dbReference type="Pfam" id="PF20680">
    <property type="entry name" value="DUF6817"/>
    <property type="match status" value="1"/>
</dbReference>
<dbReference type="EMBL" id="JAXQNO010000020">
    <property type="protein sequence ID" value="KAK4772071.1"/>
    <property type="molecule type" value="Genomic_DNA"/>
</dbReference>
<sequence>MASHASHPCNGHGHGHHDYEEKENQHLEKLLDSARPFLHGELEQVDPKLPALVAVLRSAQGGECWHKIGNFIDHLLCLYRILKLWRYPEILCLCGLYHSSYSNATTDLAVFGPDIGRGFIRAHLGGPAERLVYLFFSIARMDLVRDYILHSYADDQELLDHLKASESSLRISKESGGVFNHQEPWRKKVNSILPPEGITIKHKITGEDLGLSRRFVAAYLMMVAADFSEQMFDFQDRIFENYDGTLDFKGNNTVGALWPGNLKPGLWMHFISRIAAVYLLVVREEEIFMEQKKMRFSGEVEIDREDEDLELVMPPVFEGCTRILVLKPILRSTYLHIEARDLYWEVICGQAAESNMNKVENLLLRCIERNPFVSEPHVVLAQVYLGQGRFKEAEREASRGLRLLLEWGSPWDKRIPWDGWVSWARVLRMKAKEKAWPKEAWSLFRLGVLRPKTTA</sequence>
<accession>A0AAN7KZF9</accession>
<evidence type="ECO:0000313" key="3">
    <source>
        <dbReference type="EMBL" id="KAK4772071.1"/>
    </source>
</evidence>
<evidence type="ECO:0000313" key="4">
    <source>
        <dbReference type="Proteomes" id="UP001346149"/>
    </source>
</evidence>
<organism evidence="3 4">
    <name type="scientific">Trapa natans</name>
    <name type="common">Water chestnut</name>
    <dbReference type="NCBI Taxonomy" id="22666"/>
    <lineage>
        <taxon>Eukaryota</taxon>
        <taxon>Viridiplantae</taxon>
        <taxon>Streptophyta</taxon>
        <taxon>Embryophyta</taxon>
        <taxon>Tracheophyta</taxon>
        <taxon>Spermatophyta</taxon>
        <taxon>Magnoliopsida</taxon>
        <taxon>eudicotyledons</taxon>
        <taxon>Gunneridae</taxon>
        <taxon>Pentapetalae</taxon>
        <taxon>rosids</taxon>
        <taxon>malvids</taxon>
        <taxon>Myrtales</taxon>
        <taxon>Lythraceae</taxon>
        <taxon>Trapa</taxon>
    </lineage>
</organism>
<reference evidence="3 4" key="1">
    <citation type="journal article" date="2023" name="Hortic Res">
        <title>Pangenome of water caltrop reveals structural variations and asymmetric subgenome divergence after allopolyploidization.</title>
        <authorList>
            <person name="Zhang X."/>
            <person name="Chen Y."/>
            <person name="Wang L."/>
            <person name="Yuan Y."/>
            <person name="Fang M."/>
            <person name="Shi L."/>
            <person name="Lu R."/>
            <person name="Comes H.P."/>
            <person name="Ma Y."/>
            <person name="Chen Y."/>
            <person name="Huang G."/>
            <person name="Zhou Y."/>
            <person name="Zheng Z."/>
            <person name="Qiu Y."/>
        </authorList>
    </citation>
    <scope>NUCLEOTIDE SEQUENCE [LARGE SCALE GENOMIC DNA]</scope>
    <source>
        <strain evidence="3">F231</strain>
    </source>
</reference>
<gene>
    <name evidence="3" type="ORF">SAY86_013846</name>
</gene>
<dbReference type="InterPro" id="IPR011990">
    <property type="entry name" value="TPR-like_helical_dom_sf"/>
</dbReference>
<dbReference type="Proteomes" id="UP001346149">
    <property type="component" value="Unassembled WGS sequence"/>
</dbReference>
<dbReference type="SUPFAM" id="SSF48452">
    <property type="entry name" value="TPR-like"/>
    <property type="match status" value="1"/>
</dbReference>
<evidence type="ECO:0000259" key="2">
    <source>
        <dbReference type="Pfam" id="PF20680"/>
    </source>
</evidence>
<dbReference type="InterPro" id="IPR049202">
    <property type="entry name" value="DUF6817"/>
</dbReference>
<dbReference type="PANTHER" id="PTHR37391:SF2">
    <property type="entry name" value="E3 UBIQUITIN-PROTEIN LIGASE"/>
    <property type="match status" value="1"/>
</dbReference>
<protein>
    <recommendedName>
        <fullName evidence="2">DUF6817 domain-containing protein</fullName>
    </recommendedName>
</protein>
<comment type="caution">
    <text evidence="3">The sequence shown here is derived from an EMBL/GenBank/DDBJ whole genome shotgun (WGS) entry which is preliminary data.</text>
</comment>
<feature type="region of interest" description="Disordered" evidence="1">
    <location>
        <begin position="1"/>
        <end position="22"/>
    </location>
</feature>
<dbReference type="PANTHER" id="PTHR37391">
    <property type="entry name" value="E3 UBIQUITIN-PROTEIN LIGASE"/>
    <property type="match status" value="1"/>
</dbReference>
<proteinExistence type="predicted"/>
<name>A0AAN7KZF9_TRANT</name>
<dbReference type="AlphaFoldDB" id="A0AAN7KZF9"/>
<feature type="domain" description="DUF6817" evidence="2">
    <location>
        <begin position="55"/>
        <end position="140"/>
    </location>
</feature>